<evidence type="ECO:0000313" key="1">
    <source>
        <dbReference type="EMBL" id="PKU71709.1"/>
    </source>
</evidence>
<protein>
    <submittedName>
        <fullName evidence="1">Putative CCR4-associated factor 1 like 11</fullName>
    </submittedName>
</protein>
<proteinExistence type="predicted"/>
<dbReference type="EMBL" id="KZ502876">
    <property type="protein sequence ID" value="PKU71709.1"/>
    <property type="molecule type" value="Genomic_DNA"/>
</dbReference>
<evidence type="ECO:0000313" key="2">
    <source>
        <dbReference type="Proteomes" id="UP000233837"/>
    </source>
</evidence>
<gene>
    <name evidence="1" type="primary">CAF1-11</name>
    <name evidence="1" type="ORF">MA16_Dca022807</name>
</gene>
<dbReference type="GO" id="GO:0030014">
    <property type="term" value="C:CCR4-NOT complex"/>
    <property type="evidence" value="ECO:0007669"/>
    <property type="project" value="InterPro"/>
</dbReference>
<keyword evidence="2" id="KW-1185">Reference proteome</keyword>
<name>A0A2I0W7S4_9ASPA</name>
<dbReference type="AlphaFoldDB" id="A0A2I0W7S4"/>
<dbReference type="InterPro" id="IPR039637">
    <property type="entry name" value="CNOT7/CNOT8/Pop2"/>
</dbReference>
<dbReference type="GO" id="GO:0003676">
    <property type="term" value="F:nucleic acid binding"/>
    <property type="evidence" value="ECO:0007669"/>
    <property type="project" value="InterPro"/>
</dbReference>
<dbReference type="InterPro" id="IPR012337">
    <property type="entry name" value="RNaseH-like_sf"/>
</dbReference>
<dbReference type="STRING" id="906689.A0A2I0W7S4"/>
<reference evidence="1 2" key="1">
    <citation type="journal article" date="2016" name="Sci. Rep.">
        <title>The Dendrobium catenatum Lindl. genome sequence provides insights into polysaccharide synthase, floral development and adaptive evolution.</title>
        <authorList>
            <person name="Zhang G.Q."/>
            <person name="Xu Q."/>
            <person name="Bian C."/>
            <person name="Tsai W.C."/>
            <person name="Yeh C.M."/>
            <person name="Liu K.W."/>
            <person name="Yoshida K."/>
            <person name="Zhang L.S."/>
            <person name="Chang S.B."/>
            <person name="Chen F."/>
            <person name="Shi Y."/>
            <person name="Su Y.Y."/>
            <person name="Zhang Y.Q."/>
            <person name="Chen L.J."/>
            <person name="Yin Y."/>
            <person name="Lin M."/>
            <person name="Huang H."/>
            <person name="Deng H."/>
            <person name="Wang Z.W."/>
            <person name="Zhu S.L."/>
            <person name="Zhao X."/>
            <person name="Deng C."/>
            <person name="Niu S.C."/>
            <person name="Huang J."/>
            <person name="Wang M."/>
            <person name="Liu G.H."/>
            <person name="Yang H.J."/>
            <person name="Xiao X.J."/>
            <person name="Hsiao Y.Y."/>
            <person name="Wu W.L."/>
            <person name="Chen Y.Y."/>
            <person name="Mitsuda N."/>
            <person name="Ohme-Takagi M."/>
            <person name="Luo Y.B."/>
            <person name="Van de Peer Y."/>
            <person name="Liu Z.J."/>
        </authorList>
    </citation>
    <scope>NUCLEOTIDE SEQUENCE [LARGE SCALE GENOMIC DNA]</scope>
    <source>
        <tissue evidence="1">The whole plant</tissue>
    </source>
</reference>
<sequence length="114" mass="12376">MKTLKYLIAIPPSALSFPAAIFDQLSITARAPLADCYSLLKLNTDVNCPIQVGITFSDGGTSTFTWQFELRDFDLRCYPHSPDSIALLESSWINLTGNGQSSIPSTWQACAASA</sequence>
<dbReference type="Gene3D" id="3.30.420.10">
    <property type="entry name" value="Ribonuclease H-like superfamily/Ribonuclease H"/>
    <property type="match status" value="1"/>
</dbReference>
<dbReference type="Proteomes" id="UP000233837">
    <property type="component" value="Unassembled WGS sequence"/>
</dbReference>
<organism evidence="1 2">
    <name type="scientific">Dendrobium catenatum</name>
    <dbReference type="NCBI Taxonomy" id="906689"/>
    <lineage>
        <taxon>Eukaryota</taxon>
        <taxon>Viridiplantae</taxon>
        <taxon>Streptophyta</taxon>
        <taxon>Embryophyta</taxon>
        <taxon>Tracheophyta</taxon>
        <taxon>Spermatophyta</taxon>
        <taxon>Magnoliopsida</taxon>
        <taxon>Liliopsida</taxon>
        <taxon>Asparagales</taxon>
        <taxon>Orchidaceae</taxon>
        <taxon>Epidendroideae</taxon>
        <taxon>Malaxideae</taxon>
        <taxon>Dendrobiinae</taxon>
        <taxon>Dendrobium</taxon>
    </lineage>
</organism>
<dbReference type="SUPFAM" id="SSF53098">
    <property type="entry name" value="Ribonuclease H-like"/>
    <property type="match status" value="1"/>
</dbReference>
<dbReference type="GO" id="GO:0004535">
    <property type="term" value="F:poly(A)-specific ribonuclease activity"/>
    <property type="evidence" value="ECO:0007669"/>
    <property type="project" value="InterPro"/>
</dbReference>
<dbReference type="PANTHER" id="PTHR10797">
    <property type="entry name" value="CCR4-NOT TRANSCRIPTION COMPLEX SUBUNIT"/>
    <property type="match status" value="1"/>
</dbReference>
<dbReference type="InterPro" id="IPR036397">
    <property type="entry name" value="RNaseH_sf"/>
</dbReference>
<accession>A0A2I0W7S4</accession>
<reference evidence="1 2" key="2">
    <citation type="journal article" date="2017" name="Nature">
        <title>The Apostasia genome and the evolution of orchids.</title>
        <authorList>
            <person name="Zhang G.Q."/>
            <person name="Liu K.W."/>
            <person name="Li Z."/>
            <person name="Lohaus R."/>
            <person name="Hsiao Y.Y."/>
            <person name="Niu S.C."/>
            <person name="Wang J.Y."/>
            <person name="Lin Y.C."/>
            <person name="Xu Q."/>
            <person name="Chen L.J."/>
            <person name="Yoshida K."/>
            <person name="Fujiwara S."/>
            <person name="Wang Z.W."/>
            <person name="Zhang Y.Q."/>
            <person name="Mitsuda N."/>
            <person name="Wang M."/>
            <person name="Liu G.H."/>
            <person name="Pecoraro L."/>
            <person name="Huang H.X."/>
            <person name="Xiao X.J."/>
            <person name="Lin M."/>
            <person name="Wu X.Y."/>
            <person name="Wu W.L."/>
            <person name="Chen Y.Y."/>
            <person name="Chang S.B."/>
            <person name="Sakamoto S."/>
            <person name="Ohme-Takagi M."/>
            <person name="Yagi M."/>
            <person name="Zeng S.J."/>
            <person name="Shen C.Y."/>
            <person name="Yeh C.M."/>
            <person name="Luo Y.B."/>
            <person name="Tsai W.C."/>
            <person name="Van de Peer Y."/>
            <person name="Liu Z.J."/>
        </authorList>
    </citation>
    <scope>NUCLEOTIDE SEQUENCE [LARGE SCALE GENOMIC DNA]</scope>
    <source>
        <tissue evidence="1">The whole plant</tissue>
    </source>
</reference>